<proteinExistence type="predicted"/>
<dbReference type="Proteomes" id="UP000253606">
    <property type="component" value="Chromosome"/>
</dbReference>
<dbReference type="EMBL" id="CP030840">
    <property type="protein sequence ID" value="AXC12455.1"/>
    <property type="molecule type" value="Genomic_DNA"/>
</dbReference>
<dbReference type="AlphaFoldDB" id="A0A2Z5G1D5"/>
<gene>
    <name evidence="1" type="ORF">ACPOL_3160</name>
</gene>
<evidence type="ECO:0000313" key="2">
    <source>
        <dbReference type="Proteomes" id="UP000253606"/>
    </source>
</evidence>
<evidence type="ECO:0000313" key="1">
    <source>
        <dbReference type="EMBL" id="AXC12455.1"/>
    </source>
</evidence>
<accession>A0A2Z5G1D5</accession>
<keyword evidence="2" id="KW-1185">Reference proteome</keyword>
<protein>
    <submittedName>
        <fullName evidence="1">Uncharacterized protein</fullName>
    </submittedName>
</protein>
<organism evidence="1 2">
    <name type="scientific">Acidisarcina polymorpha</name>
    <dbReference type="NCBI Taxonomy" id="2211140"/>
    <lineage>
        <taxon>Bacteria</taxon>
        <taxon>Pseudomonadati</taxon>
        <taxon>Acidobacteriota</taxon>
        <taxon>Terriglobia</taxon>
        <taxon>Terriglobales</taxon>
        <taxon>Acidobacteriaceae</taxon>
        <taxon>Acidisarcina</taxon>
    </lineage>
</organism>
<dbReference type="KEGG" id="abas:ACPOL_3160"/>
<sequence>MRVQGVFRFTQIADAPIESNLDVETRIGLKATVEQLR</sequence>
<reference evidence="1 2" key="1">
    <citation type="journal article" date="2018" name="Front. Microbiol.">
        <title>Hydrolytic Capabilities as a Key to Environmental Success: Chitinolytic and Cellulolytic Acidobacteria From Acidic Sub-arctic Soils and Boreal Peatlands.</title>
        <authorList>
            <person name="Belova S.E."/>
            <person name="Ravin N.V."/>
            <person name="Pankratov T.A."/>
            <person name="Rakitin A.L."/>
            <person name="Ivanova A.A."/>
            <person name="Beletsky A.V."/>
            <person name="Mardanov A.V."/>
            <person name="Sinninghe Damste J.S."/>
            <person name="Dedysh S.N."/>
        </authorList>
    </citation>
    <scope>NUCLEOTIDE SEQUENCE [LARGE SCALE GENOMIC DNA]</scope>
    <source>
        <strain evidence="1 2">SBC82</strain>
    </source>
</reference>
<name>A0A2Z5G1D5_9BACT</name>